<evidence type="ECO:0000313" key="4">
    <source>
        <dbReference type="Proteomes" id="UP000544090"/>
    </source>
</evidence>
<dbReference type="EMBL" id="JAAZSQ010000021">
    <property type="protein sequence ID" value="NKX56289.1"/>
    <property type="molecule type" value="Genomic_DNA"/>
</dbReference>
<feature type="region of interest" description="Disordered" evidence="1">
    <location>
        <begin position="1"/>
        <end position="31"/>
    </location>
</feature>
<dbReference type="Proteomes" id="UP000544090">
    <property type="component" value="Unassembled WGS sequence"/>
</dbReference>
<feature type="transmembrane region" description="Helical" evidence="2">
    <location>
        <begin position="175"/>
        <end position="196"/>
    </location>
</feature>
<feature type="transmembrane region" description="Helical" evidence="2">
    <location>
        <begin position="101"/>
        <end position="120"/>
    </location>
</feature>
<keyword evidence="2" id="KW-0472">Membrane</keyword>
<evidence type="ECO:0000256" key="2">
    <source>
        <dbReference type="SAM" id="Phobius"/>
    </source>
</evidence>
<comment type="caution">
    <text evidence="3">The sequence shown here is derived from an EMBL/GenBank/DDBJ whole genome shotgun (WGS) entry which is preliminary data.</text>
</comment>
<keyword evidence="2" id="KW-1133">Transmembrane helix</keyword>
<dbReference type="RefSeq" id="WP_168488438.1">
    <property type="nucleotide sequence ID" value="NZ_JAAZSQ010000021.1"/>
</dbReference>
<reference evidence="3 4" key="1">
    <citation type="submission" date="2020-04" db="EMBL/GenBank/DDBJ databases">
        <title>Arthrobacter sp. nov.</title>
        <authorList>
            <person name="Liu S."/>
        </authorList>
    </citation>
    <scope>NUCLEOTIDE SEQUENCE [LARGE SCALE GENOMIC DNA]</scope>
    <source>
        <strain evidence="3 4">E918</strain>
    </source>
</reference>
<evidence type="ECO:0000256" key="1">
    <source>
        <dbReference type="SAM" id="MobiDB-lite"/>
    </source>
</evidence>
<keyword evidence="4" id="KW-1185">Reference proteome</keyword>
<feature type="transmembrane region" description="Helical" evidence="2">
    <location>
        <begin position="69"/>
        <end position="89"/>
    </location>
</feature>
<dbReference type="AlphaFoldDB" id="A0A7X6K6R6"/>
<gene>
    <name evidence="3" type="ORF">HGG74_17500</name>
</gene>
<evidence type="ECO:0000313" key="3">
    <source>
        <dbReference type="EMBL" id="NKX56289.1"/>
    </source>
</evidence>
<feature type="transmembrane region" description="Helical" evidence="2">
    <location>
        <begin position="262"/>
        <end position="281"/>
    </location>
</feature>
<accession>A0A7X6K6R6</accession>
<proteinExistence type="predicted"/>
<organism evidence="3 4">
    <name type="scientific">Arthrobacter mobilis</name>
    <dbReference type="NCBI Taxonomy" id="2724944"/>
    <lineage>
        <taxon>Bacteria</taxon>
        <taxon>Bacillati</taxon>
        <taxon>Actinomycetota</taxon>
        <taxon>Actinomycetes</taxon>
        <taxon>Micrococcales</taxon>
        <taxon>Micrococcaceae</taxon>
        <taxon>Arthrobacter</taxon>
    </lineage>
</organism>
<sequence>MSKLKKAPPDNTADPDPAQPSEPPKEDDPAKEERLKEFDANITSLNYMQEHLYTLAAGSLDRRKFAAEIVLKASAAIATLYSGVLALIFSVSGTQLPLRGILAPVFLGLAVVLSAASQAYTTPRVKENTEGDTADTKPDEDWVIARGGGAFEPRAIARVNIFIQIAAKMAQRNSWMLRASVIALGVGLAGIALPFISSGSPPSNADREASISSSYPWPTASPTATSANDVALYQAQVDEVAAARANARAKPLAPQSFLNSTGFFAGSLVVGLLIVVIGATAPNRSKTHR</sequence>
<protein>
    <submittedName>
        <fullName evidence="3">Uncharacterized protein</fullName>
    </submittedName>
</protein>
<keyword evidence="2" id="KW-0812">Transmembrane</keyword>
<name>A0A7X6K6R6_9MICC</name>